<reference evidence="12" key="1">
    <citation type="submission" date="2021-11" db="EMBL/GenBank/DDBJ databases">
        <authorList>
            <person name="Schell T."/>
        </authorList>
    </citation>
    <scope>NUCLEOTIDE SEQUENCE</scope>
    <source>
        <strain evidence="12">M5</strain>
    </source>
</reference>
<keyword evidence="4" id="KW-0805">Transcription regulation</keyword>
<feature type="region of interest" description="Disordered" evidence="10">
    <location>
        <begin position="301"/>
        <end position="339"/>
    </location>
</feature>
<dbReference type="EMBL" id="CAKKLH010000284">
    <property type="protein sequence ID" value="CAH0108453.1"/>
    <property type="molecule type" value="Genomic_DNA"/>
</dbReference>
<dbReference type="InterPro" id="IPR042376">
    <property type="entry name" value="MED26"/>
</dbReference>
<keyword evidence="7 9" id="KW-0539">Nucleus</keyword>
<feature type="region of interest" description="Disordered" evidence="10">
    <location>
        <begin position="421"/>
        <end position="440"/>
    </location>
</feature>
<comment type="similarity">
    <text evidence="2">Belongs to the Mediator complex subunit 26 family.</text>
</comment>
<evidence type="ECO:0000256" key="4">
    <source>
        <dbReference type="ARBA" id="ARBA00023015"/>
    </source>
</evidence>
<dbReference type="InterPro" id="IPR035441">
    <property type="entry name" value="TFIIS/LEDGF_dom_sf"/>
</dbReference>
<dbReference type="GO" id="GO:0003712">
    <property type="term" value="F:transcription coregulator activity"/>
    <property type="evidence" value="ECO:0007669"/>
    <property type="project" value="TreeGrafter"/>
</dbReference>
<dbReference type="GO" id="GO:0010628">
    <property type="term" value="P:positive regulation of gene expression"/>
    <property type="evidence" value="ECO:0007669"/>
    <property type="project" value="TreeGrafter"/>
</dbReference>
<dbReference type="AlphaFoldDB" id="A0A8J2RU50"/>
<evidence type="ECO:0000256" key="6">
    <source>
        <dbReference type="ARBA" id="ARBA00023163"/>
    </source>
</evidence>
<dbReference type="PANTHER" id="PTHR15201">
    <property type="entry name" value="CRSP70"/>
    <property type="match status" value="1"/>
</dbReference>
<evidence type="ECO:0000259" key="11">
    <source>
        <dbReference type="PROSITE" id="PS51319"/>
    </source>
</evidence>
<dbReference type="PANTHER" id="PTHR15201:SF1">
    <property type="entry name" value="MEDIATOR OF RNA POLYMERASE II TRANSCRIPTION SUBUNIT 26"/>
    <property type="match status" value="1"/>
</dbReference>
<evidence type="ECO:0000256" key="10">
    <source>
        <dbReference type="SAM" id="MobiDB-lite"/>
    </source>
</evidence>
<evidence type="ECO:0000256" key="8">
    <source>
        <dbReference type="ARBA" id="ARBA00031968"/>
    </source>
</evidence>
<protein>
    <recommendedName>
        <fullName evidence="3">Mediator of RNA polymerase II transcription subunit 26</fullName>
    </recommendedName>
    <alternativeName>
        <fullName evidence="8">Mediator complex subunit 26</fullName>
    </alternativeName>
</protein>
<dbReference type="GO" id="GO:0006357">
    <property type="term" value="P:regulation of transcription by RNA polymerase II"/>
    <property type="evidence" value="ECO:0007669"/>
    <property type="project" value="InterPro"/>
</dbReference>
<dbReference type="Gene3D" id="1.20.930.10">
    <property type="entry name" value="Conserved domain common to transcription factors TFIIS, elongin A, CRSP70"/>
    <property type="match status" value="1"/>
</dbReference>
<dbReference type="InterPro" id="IPR017923">
    <property type="entry name" value="TFIIS_N"/>
</dbReference>
<gene>
    <name evidence="12" type="ORF">DGAL_LOCUS11841</name>
</gene>
<dbReference type="SUPFAM" id="SSF47676">
    <property type="entry name" value="Conserved domain common to transcription factors TFIIS, elongin A, CRSP70"/>
    <property type="match status" value="1"/>
</dbReference>
<evidence type="ECO:0000313" key="13">
    <source>
        <dbReference type="Proteomes" id="UP000789390"/>
    </source>
</evidence>
<sequence length="541" mass="59124">MQQQPSPPHSPSQIKEKLLQALDRDYHVVDMALALEAVSLLEKTPVTKEALETTRLGRLVNEMRKKTKNDSLARRAKDLVRRWRDMVSKPSENGTGGTGQGPGMQGASLVNHLRVAGVKNSVSSPALCEMGRTASPALPRPVHNLAISPTNPAFRGVTLSPALQRKSSQSTGGLQLQQQRVISPSNSVASNTSTSPGLSFSLSQTHSNSSRPSTPSSLVVKSKAISPGPGRPMIESSEFPSKTNHHRGLKRTRDNDEETMTGFELSGKRSRGSNGVDWPWMDECSRDSNLSWSGDSLRMTNHSALGGGEDRSISSSSKASRPPRGRSKIEVSAKPEPPSDVLREKFASIARVSKVKTTQELLEDLARRSGSPNLLVKPEIHSIHQQQHQQQPLTVPPSNEARQWPDAKQEILDKFFRSHSTDRRSDGITTTSSVVSKTKTATTPAINDPVAEIYARLPPLDPAVVASLWKEEVQPETDELESSILKRPVTDEDVDLLHNGPVDGVSGSRDISDEIHQWHETLTVASYHGDPLHLLPYVVIE</sequence>
<feature type="region of interest" description="Disordered" evidence="10">
    <location>
        <begin position="163"/>
        <end position="280"/>
    </location>
</feature>
<feature type="compositionally biased region" description="Polar residues" evidence="10">
    <location>
        <begin position="180"/>
        <end position="206"/>
    </location>
</feature>
<dbReference type="CDD" id="cd00183">
    <property type="entry name" value="TFIIS_I"/>
    <property type="match status" value="1"/>
</dbReference>
<feature type="compositionally biased region" description="Low complexity" evidence="10">
    <location>
        <begin position="167"/>
        <end position="179"/>
    </location>
</feature>
<evidence type="ECO:0000256" key="5">
    <source>
        <dbReference type="ARBA" id="ARBA00023159"/>
    </source>
</evidence>
<evidence type="ECO:0000256" key="1">
    <source>
        <dbReference type="ARBA" id="ARBA00004123"/>
    </source>
</evidence>
<dbReference type="GO" id="GO:0016592">
    <property type="term" value="C:mediator complex"/>
    <property type="evidence" value="ECO:0007669"/>
    <property type="project" value="InterPro"/>
</dbReference>
<accession>A0A8J2RU50</accession>
<keyword evidence="6" id="KW-0804">Transcription</keyword>
<keyword evidence="13" id="KW-1185">Reference proteome</keyword>
<evidence type="ECO:0000256" key="7">
    <source>
        <dbReference type="ARBA" id="ARBA00023242"/>
    </source>
</evidence>
<dbReference type="InterPro" id="IPR003617">
    <property type="entry name" value="TFIIS/CRSP70_N_sub"/>
</dbReference>
<dbReference type="OrthoDB" id="550309at2759"/>
<dbReference type="SMART" id="SM00509">
    <property type="entry name" value="TFS2N"/>
    <property type="match status" value="1"/>
</dbReference>
<feature type="compositionally biased region" description="Low complexity" evidence="10">
    <location>
        <begin position="429"/>
        <end position="440"/>
    </location>
</feature>
<evidence type="ECO:0000256" key="2">
    <source>
        <dbReference type="ARBA" id="ARBA00009681"/>
    </source>
</evidence>
<dbReference type="Proteomes" id="UP000789390">
    <property type="component" value="Unassembled WGS sequence"/>
</dbReference>
<feature type="domain" description="TFIIS N-terminal" evidence="11">
    <location>
        <begin position="13"/>
        <end position="90"/>
    </location>
</feature>
<proteinExistence type="inferred from homology"/>
<evidence type="ECO:0000256" key="3">
    <source>
        <dbReference type="ARBA" id="ARBA00019686"/>
    </source>
</evidence>
<comment type="subcellular location">
    <subcellularLocation>
        <location evidence="1 9">Nucleus</location>
    </subcellularLocation>
</comment>
<dbReference type="GO" id="GO:0070847">
    <property type="term" value="C:core mediator complex"/>
    <property type="evidence" value="ECO:0007669"/>
    <property type="project" value="TreeGrafter"/>
</dbReference>
<evidence type="ECO:0000313" key="12">
    <source>
        <dbReference type="EMBL" id="CAH0108453.1"/>
    </source>
</evidence>
<dbReference type="PROSITE" id="PS51319">
    <property type="entry name" value="TFIIS_N"/>
    <property type="match status" value="1"/>
</dbReference>
<keyword evidence="5" id="KW-0010">Activator</keyword>
<feature type="compositionally biased region" description="Low complexity" evidence="10">
    <location>
        <begin position="207"/>
        <end position="217"/>
    </location>
</feature>
<dbReference type="Pfam" id="PF08711">
    <property type="entry name" value="Med26"/>
    <property type="match status" value="1"/>
</dbReference>
<organism evidence="12 13">
    <name type="scientific">Daphnia galeata</name>
    <dbReference type="NCBI Taxonomy" id="27404"/>
    <lineage>
        <taxon>Eukaryota</taxon>
        <taxon>Metazoa</taxon>
        <taxon>Ecdysozoa</taxon>
        <taxon>Arthropoda</taxon>
        <taxon>Crustacea</taxon>
        <taxon>Branchiopoda</taxon>
        <taxon>Diplostraca</taxon>
        <taxon>Cladocera</taxon>
        <taxon>Anomopoda</taxon>
        <taxon>Daphniidae</taxon>
        <taxon>Daphnia</taxon>
    </lineage>
</organism>
<name>A0A8J2RU50_9CRUS</name>
<evidence type="ECO:0000256" key="9">
    <source>
        <dbReference type="PROSITE-ProRule" id="PRU00649"/>
    </source>
</evidence>
<comment type="caution">
    <text evidence="12">The sequence shown here is derived from an EMBL/GenBank/DDBJ whole genome shotgun (WGS) entry which is preliminary data.</text>
</comment>